<keyword evidence="2" id="KW-1185">Reference proteome</keyword>
<sequence length="315" mass="35594">MIRFKIDGHQFSRIPFPGMFFPINVKNFSEDVIKTSQEKQPKKPSAGPQRPLRPSARPVNNNRALLRYNPREARKIQALYRLSKKRAARQVLNSNSPSYTGSTDDANTFFTNVFGEKHCNADEVKHGLNDFVPSSPVDENLYAPVSPKEAAKKLRSLSNSAPGSDKVEYWHLRSVDPKCTILSKIFNRCIVERDVPEMWKTSSTILIHKKGDASDVCNFRPIALMSCIYKLCMSIIANRLVTFSVSNNLLADVQKSARPSEGCYEHTYILQSFVLDRKRHAYADDLVIIAKNERKLQQLLDAASTSASLIGLTFR</sequence>
<protein>
    <submittedName>
        <fullName evidence="1">Uncharacterized protein</fullName>
    </submittedName>
</protein>
<dbReference type="EMBL" id="CACRXK020017506">
    <property type="protein sequence ID" value="CAB4031284.1"/>
    <property type="molecule type" value="Genomic_DNA"/>
</dbReference>
<dbReference type="AlphaFoldDB" id="A0A6S7JM92"/>
<comment type="caution">
    <text evidence="1">The sequence shown here is derived from an EMBL/GenBank/DDBJ whole genome shotgun (WGS) entry which is preliminary data.</text>
</comment>
<evidence type="ECO:0000313" key="1">
    <source>
        <dbReference type="EMBL" id="CAB4031284.1"/>
    </source>
</evidence>
<reference evidence="1" key="1">
    <citation type="submission" date="2020-04" db="EMBL/GenBank/DDBJ databases">
        <authorList>
            <person name="Alioto T."/>
            <person name="Alioto T."/>
            <person name="Gomez Garrido J."/>
        </authorList>
    </citation>
    <scope>NUCLEOTIDE SEQUENCE</scope>
    <source>
        <strain evidence="1">A484AB</strain>
    </source>
</reference>
<evidence type="ECO:0000313" key="2">
    <source>
        <dbReference type="Proteomes" id="UP001152795"/>
    </source>
</evidence>
<dbReference type="OrthoDB" id="6628767at2759"/>
<proteinExistence type="predicted"/>
<dbReference type="PANTHER" id="PTHR19446">
    <property type="entry name" value="REVERSE TRANSCRIPTASES"/>
    <property type="match status" value="1"/>
</dbReference>
<gene>
    <name evidence="1" type="ORF">PACLA_8A005621</name>
</gene>
<organism evidence="1 2">
    <name type="scientific">Paramuricea clavata</name>
    <name type="common">Red gorgonian</name>
    <name type="synonym">Violescent sea-whip</name>
    <dbReference type="NCBI Taxonomy" id="317549"/>
    <lineage>
        <taxon>Eukaryota</taxon>
        <taxon>Metazoa</taxon>
        <taxon>Cnidaria</taxon>
        <taxon>Anthozoa</taxon>
        <taxon>Octocorallia</taxon>
        <taxon>Malacalcyonacea</taxon>
        <taxon>Plexauridae</taxon>
        <taxon>Paramuricea</taxon>
    </lineage>
</organism>
<accession>A0A6S7JM92</accession>
<name>A0A6S7JM92_PARCT</name>
<dbReference type="Proteomes" id="UP001152795">
    <property type="component" value="Unassembled WGS sequence"/>
</dbReference>